<dbReference type="Proteomes" id="UP000095286">
    <property type="component" value="Unplaced"/>
</dbReference>
<name>A0AC35TH33_9BILA</name>
<evidence type="ECO:0000313" key="2">
    <source>
        <dbReference type="WBParaSite" id="RSKR_0000057000.1"/>
    </source>
</evidence>
<proteinExistence type="predicted"/>
<evidence type="ECO:0000313" key="1">
    <source>
        <dbReference type="Proteomes" id="UP000095286"/>
    </source>
</evidence>
<sequence length="284" mass="32744">MPEEKEPPKLSEEEECDIAISKLNLYDARDHASKFVPQDYLEGFYSSAKEDIAMQIVLFFVPGIIYRLPESIENMLDLGAGPTVYIPIATRTRVKNVFTSDYAEANREALKLWIDNDPKCFDWTKVCEWLATIEANFETPKEMQDRTRQNMRAVLDVDVYEDNPIKGVFYKTKSDIQIPQQFDLVSTIFCLEYATETLKDYQKVVKNAISLLKPGGYLLQGGVLEATEYSFGQSRFKCFKLEQYILIETLKNNGMETDVKSGKFKFIEHDTVFILISQKKINKN</sequence>
<protein>
    <submittedName>
        <fullName evidence="2">Nicotinamide N-methyltransferase-like</fullName>
    </submittedName>
</protein>
<accession>A0AC35TH33</accession>
<organism evidence="1 2">
    <name type="scientific">Rhabditophanes sp. KR3021</name>
    <dbReference type="NCBI Taxonomy" id="114890"/>
    <lineage>
        <taxon>Eukaryota</taxon>
        <taxon>Metazoa</taxon>
        <taxon>Ecdysozoa</taxon>
        <taxon>Nematoda</taxon>
        <taxon>Chromadorea</taxon>
        <taxon>Rhabditida</taxon>
        <taxon>Tylenchina</taxon>
        <taxon>Panagrolaimomorpha</taxon>
        <taxon>Strongyloidoidea</taxon>
        <taxon>Alloionematidae</taxon>
        <taxon>Rhabditophanes</taxon>
    </lineage>
</organism>
<reference evidence="2" key="1">
    <citation type="submission" date="2016-11" db="UniProtKB">
        <authorList>
            <consortium name="WormBaseParasite"/>
        </authorList>
    </citation>
    <scope>IDENTIFICATION</scope>
    <source>
        <strain evidence="2">KR3021</strain>
    </source>
</reference>
<dbReference type="WBParaSite" id="RSKR_0000057000.1">
    <property type="protein sequence ID" value="RSKR_0000057000.1"/>
    <property type="gene ID" value="RSKR_0000057000"/>
</dbReference>